<comment type="similarity">
    <text evidence="1 5">Belongs to the SecB family.</text>
</comment>
<keyword evidence="3 5" id="KW-0653">Protein transport</keyword>
<proteinExistence type="inferred from homology"/>
<keyword evidence="5" id="KW-0963">Cytoplasm</keyword>
<sequence length="174" mass="18972">MTENQTPNPGTDGAAQTQPQQEFGLQKIYVKDISFESPNSPAVFTREWQPETQVQLNSQARPLDENGLFEVELTVTVTTKSQDKPAYLVEVKQAGAFVLRGIPQDQMGPLLAAYCPNLLFPFAREAISDLVTRGGFPQMLLAPVNFDALYAQKMQQEQQAAQGGDAGAAPTSLN</sequence>
<keyword evidence="5" id="KW-0143">Chaperone</keyword>
<dbReference type="NCBIfam" id="NF004392">
    <property type="entry name" value="PRK05751.1-3"/>
    <property type="match status" value="1"/>
</dbReference>
<dbReference type="HAMAP" id="MF_00821">
    <property type="entry name" value="SecB"/>
    <property type="match status" value="1"/>
</dbReference>
<dbReference type="NCBIfam" id="NF004393">
    <property type="entry name" value="PRK05751.1-4"/>
    <property type="match status" value="1"/>
</dbReference>
<keyword evidence="8" id="KW-1185">Reference proteome</keyword>
<dbReference type="InterPro" id="IPR003708">
    <property type="entry name" value="SecB"/>
</dbReference>
<evidence type="ECO:0000256" key="6">
    <source>
        <dbReference type="SAM" id="MobiDB-lite"/>
    </source>
</evidence>
<accession>A0A1H9AHQ0</accession>
<organism evidence="7 8">
    <name type="scientific">Ectothiorhodospira magna</name>
    <dbReference type="NCBI Taxonomy" id="867345"/>
    <lineage>
        <taxon>Bacteria</taxon>
        <taxon>Pseudomonadati</taxon>
        <taxon>Pseudomonadota</taxon>
        <taxon>Gammaproteobacteria</taxon>
        <taxon>Chromatiales</taxon>
        <taxon>Ectothiorhodospiraceae</taxon>
        <taxon>Ectothiorhodospira</taxon>
    </lineage>
</organism>
<dbReference type="Proteomes" id="UP000199496">
    <property type="component" value="Unassembled WGS sequence"/>
</dbReference>
<dbReference type="NCBIfam" id="TIGR00809">
    <property type="entry name" value="secB"/>
    <property type="match status" value="1"/>
</dbReference>
<keyword evidence="4 5" id="KW-0811">Translocation</keyword>
<dbReference type="GO" id="GO:0015031">
    <property type="term" value="P:protein transport"/>
    <property type="evidence" value="ECO:0007669"/>
    <property type="project" value="UniProtKB-UniRule"/>
</dbReference>
<evidence type="ECO:0000256" key="1">
    <source>
        <dbReference type="ARBA" id="ARBA00009990"/>
    </source>
</evidence>
<dbReference type="RefSeq" id="WP_090204104.1">
    <property type="nucleotide sequence ID" value="NZ_FOFO01000005.1"/>
</dbReference>
<dbReference type="PANTHER" id="PTHR36918:SF1">
    <property type="entry name" value="PROTEIN-EXPORT PROTEIN SECB"/>
    <property type="match status" value="1"/>
</dbReference>
<dbReference type="InterPro" id="IPR035958">
    <property type="entry name" value="SecB-like_sf"/>
</dbReference>
<comment type="subunit">
    <text evidence="5">Homotetramer, a dimer of dimers. One homotetramer interacts with 1 SecA dimer.</text>
</comment>
<evidence type="ECO:0000256" key="5">
    <source>
        <dbReference type="HAMAP-Rule" id="MF_00821"/>
    </source>
</evidence>
<dbReference type="Gene3D" id="3.10.420.10">
    <property type="entry name" value="SecB-like"/>
    <property type="match status" value="1"/>
</dbReference>
<evidence type="ECO:0000256" key="4">
    <source>
        <dbReference type="ARBA" id="ARBA00023010"/>
    </source>
</evidence>
<gene>
    <name evidence="5" type="primary">secB</name>
    <name evidence="7" type="ORF">SAMN05421693_10580</name>
</gene>
<protein>
    <recommendedName>
        <fullName evidence="5">Protein-export protein SecB</fullName>
    </recommendedName>
</protein>
<dbReference type="GO" id="GO:0051082">
    <property type="term" value="F:unfolded protein binding"/>
    <property type="evidence" value="ECO:0007669"/>
    <property type="project" value="InterPro"/>
</dbReference>
<dbReference type="Pfam" id="PF02556">
    <property type="entry name" value="SecB"/>
    <property type="match status" value="1"/>
</dbReference>
<dbReference type="EMBL" id="FOFO01000005">
    <property type="protein sequence ID" value="SEP76312.1"/>
    <property type="molecule type" value="Genomic_DNA"/>
</dbReference>
<dbReference type="GO" id="GO:0051262">
    <property type="term" value="P:protein tetramerization"/>
    <property type="evidence" value="ECO:0007669"/>
    <property type="project" value="InterPro"/>
</dbReference>
<dbReference type="AlphaFoldDB" id="A0A1H9AHQ0"/>
<dbReference type="PANTHER" id="PTHR36918">
    <property type="match status" value="1"/>
</dbReference>
<evidence type="ECO:0000256" key="3">
    <source>
        <dbReference type="ARBA" id="ARBA00022927"/>
    </source>
</evidence>
<dbReference type="PRINTS" id="PR01594">
    <property type="entry name" value="SECBCHAPRONE"/>
</dbReference>
<evidence type="ECO:0000313" key="7">
    <source>
        <dbReference type="EMBL" id="SEP76312.1"/>
    </source>
</evidence>
<evidence type="ECO:0000256" key="2">
    <source>
        <dbReference type="ARBA" id="ARBA00022448"/>
    </source>
</evidence>
<dbReference type="OrthoDB" id="9795145at2"/>
<name>A0A1H9AHQ0_9GAMM</name>
<comment type="subcellular location">
    <subcellularLocation>
        <location evidence="5">Cytoplasm</location>
    </subcellularLocation>
</comment>
<dbReference type="GO" id="GO:0006457">
    <property type="term" value="P:protein folding"/>
    <property type="evidence" value="ECO:0007669"/>
    <property type="project" value="UniProtKB-UniRule"/>
</dbReference>
<dbReference type="SUPFAM" id="SSF54611">
    <property type="entry name" value="SecB-like"/>
    <property type="match status" value="1"/>
</dbReference>
<dbReference type="STRING" id="867345.SAMN05421693_10580"/>
<feature type="region of interest" description="Disordered" evidence="6">
    <location>
        <begin position="1"/>
        <end position="21"/>
    </location>
</feature>
<comment type="function">
    <text evidence="5">One of the proteins required for the normal export of preproteins out of the cell cytoplasm. It is a molecular chaperone that binds to a subset of precursor proteins, maintaining them in a translocation-competent state. It also specifically binds to its receptor SecA.</text>
</comment>
<dbReference type="GO" id="GO:0005737">
    <property type="term" value="C:cytoplasm"/>
    <property type="evidence" value="ECO:0007669"/>
    <property type="project" value="UniProtKB-SubCell"/>
</dbReference>
<reference evidence="7 8" key="1">
    <citation type="submission" date="2016-10" db="EMBL/GenBank/DDBJ databases">
        <authorList>
            <person name="de Groot N.N."/>
        </authorList>
    </citation>
    <scope>NUCLEOTIDE SEQUENCE [LARGE SCALE GENOMIC DNA]</scope>
    <source>
        <strain evidence="7 8">B7-7</strain>
    </source>
</reference>
<evidence type="ECO:0000313" key="8">
    <source>
        <dbReference type="Proteomes" id="UP000199496"/>
    </source>
</evidence>
<keyword evidence="2 5" id="KW-0813">Transport</keyword>